<dbReference type="Pfam" id="PF13921">
    <property type="entry name" value="Myb_DNA-bind_6"/>
    <property type="match status" value="1"/>
</dbReference>
<dbReference type="PANTHER" id="PTHR47430">
    <property type="entry name" value="GB|AAC33480.1"/>
    <property type="match status" value="1"/>
</dbReference>
<dbReference type="CDD" id="cd00167">
    <property type="entry name" value="SANT"/>
    <property type="match status" value="2"/>
</dbReference>
<proteinExistence type="predicted"/>
<organism evidence="7 8">
    <name type="scientific">Quillaja saponaria</name>
    <name type="common">Soap bark tree</name>
    <dbReference type="NCBI Taxonomy" id="32244"/>
    <lineage>
        <taxon>Eukaryota</taxon>
        <taxon>Viridiplantae</taxon>
        <taxon>Streptophyta</taxon>
        <taxon>Embryophyta</taxon>
        <taxon>Tracheophyta</taxon>
        <taxon>Spermatophyta</taxon>
        <taxon>Magnoliopsida</taxon>
        <taxon>eudicotyledons</taxon>
        <taxon>Gunneridae</taxon>
        <taxon>Pentapetalae</taxon>
        <taxon>rosids</taxon>
        <taxon>fabids</taxon>
        <taxon>Fabales</taxon>
        <taxon>Quillajaceae</taxon>
        <taxon>Quillaja</taxon>
    </lineage>
</organism>
<evidence type="ECO:0000259" key="6">
    <source>
        <dbReference type="PROSITE" id="PS51294"/>
    </source>
</evidence>
<evidence type="ECO:0000259" key="5">
    <source>
        <dbReference type="PROSITE" id="PS50090"/>
    </source>
</evidence>
<name>A0AAD7PAN2_QUISA</name>
<feature type="region of interest" description="Disordered" evidence="3">
    <location>
        <begin position="216"/>
        <end position="388"/>
    </location>
</feature>
<evidence type="ECO:0000313" key="7">
    <source>
        <dbReference type="EMBL" id="KAJ7947849.1"/>
    </source>
</evidence>
<dbReference type="Proteomes" id="UP001163823">
    <property type="component" value="Chromosome 12"/>
</dbReference>
<feature type="domain" description="Myb-like" evidence="5">
    <location>
        <begin position="523"/>
        <end position="592"/>
    </location>
</feature>
<keyword evidence="4" id="KW-0732">Signal</keyword>
<feature type="compositionally biased region" description="Basic and acidic residues" evidence="3">
    <location>
        <begin position="347"/>
        <end position="364"/>
    </location>
</feature>
<accession>A0AAD7PAN2</accession>
<feature type="compositionally biased region" description="Basic and acidic residues" evidence="3">
    <location>
        <begin position="118"/>
        <end position="128"/>
    </location>
</feature>
<dbReference type="SUPFAM" id="SSF46689">
    <property type="entry name" value="Homeodomain-like"/>
    <property type="match status" value="2"/>
</dbReference>
<dbReference type="PROSITE" id="PS50090">
    <property type="entry name" value="MYB_LIKE"/>
    <property type="match status" value="3"/>
</dbReference>
<dbReference type="KEGG" id="qsa:O6P43_028403"/>
<dbReference type="SMART" id="SM00717">
    <property type="entry name" value="SANT"/>
    <property type="match status" value="3"/>
</dbReference>
<evidence type="ECO:0000256" key="1">
    <source>
        <dbReference type="ARBA" id="ARBA00004123"/>
    </source>
</evidence>
<dbReference type="AlphaFoldDB" id="A0AAD7PAN2"/>
<evidence type="ECO:0000256" key="2">
    <source>
        <dbReference type="ARBA" id="ARBA00023242"/>
    </source>
</evidence>
<feature type="compositionally biased region" description="Basic and acidic residues" evidence="3">
    <location>
        <begin position="253"/>
        <end position="275"/>
    </location>
</feature>
<evidence type="ECO:0000256" key="4">
    <source>
        <dbReference type="SAM" id="SignalP"/>
    </source>
</evidence>
<feature type="domain" description="Myb-like" evidence="5">
    <location>
        <begin position="594"/>
        <end position="647"/>
    </location>
</feature>
<sequence length="687" mass="79217">MLHKWLRIHSYFSIVLFPALLEDLAVTSNKLALVIVSGMVHKVIRKKKGSKSEKKKDVVNLSDNVDDVKYGDEDMSKVDGVGYVVAPNYAQDVASSEGHLLVGGNKKKKNERKKRKLGLNDDKVQEGRKKNKRFKNNEECRDLSIETNIGGEQNVHLKTSYENDLGSHLELETKNKKQKKLKKKNKHGIDAKFALDDICEDNNTREVGKGQTRCNEVEIDEMGNGKEKDNKNKKKKRKMERGDDGVVNGDIVNGKERRFLDEKNESKIERKKLSDDSSAEYVAQKPAKERKRMKDNQFKGSEGHQLSAEVETVDANAGVVGTGIGDNDKKKEKKKEKKKKKKKKMKKKEEEEKKKTKAHEDALEGKGNVETTDPSPERTPKGASKRVSFSDEVEVFTTSDGLVQGKRFTPEEDMMLMDAVYNYIETRGLGEEGIEKILNCRTHPEVKNCWKEIGAALPWRPQQSVYYRGHILFERDEKRKWTPEEKELIIKHHKKHGPDWKSLADALGKHRFHVKDTFRRIRLENMNKGQWSQEEYQNLFNLVNTDLRLKAFEEFKKSKYGMLRDNICWEAVSDKLETRSNSNCCQKWYNQLTSPMVAEGIWTDADDYRLLNALFTLDACCMEEVDWDCLLEHRCGDVCRKRWSQMVNHIGEHGNKSFAEQVEILSKRYCPDLLEAREAYDTKPVVP</sequence>
<keyword evidence="2" id="KW-0539">Nucleus</keyword>
<comment type="caution">
    <text evidence="7">The sequence shown here is derived from an EMBL/GenBank/DDBJ whole genome shotgun (WGS) entry which is preliminary data.</text>
</comment>
<dbReference type="EMBL" id="JARAOO010000012">
    <property type="protein sequence ID" value="KAJ7947849.1"/>
    <property type="molecule type" value="Genomic_DNA"/>
</dbReference>
<feature type="domain" description="Myb-like" evidence="5">
    <location>
        <begin position="473"/>
        <end position="522"/>
    </location>
</feature>
<dbReference type="Gene3D" id="1.10.10.60">
    <property type="entry name" value="Homeodomain-like"/>
    <property type="match status" value="2"/>
</dbReference>
<dbReference type="InterPro" id="IPR017930">
    <property type="entry name" value="Myb_dom"/>
</dbReference>
<dbReference type="PANTHER" id="PTHR47430:SF4">
    <property type="entry name" value="GB|AAC33480.1"/>
    <property type="match status" value="1"/>
</dbReference>
<evidence type="ECO:0000256" key="3">
    <source>
        <dbReference type="SAM" id="MobiDB-lite"/>
    </source>
</evidence>
<gene>
    <name evidence="7" type="ORF">O6P43_028403</name>
</gene>
<dbReference type="InterPro" id="IPR001005">
    <property type="entry name" value="SANT/Myb"/>
</dbReference>
<feature type="domain" description="HTH myb-type" evidence="6">
    <location>
        <begin position="478"/>
        <end position="511"/>
    </location>
</feature>
<feature type="compositionally biased region" description="Basic residues" evidence="3">
    <location>
        <begin position="331"/>
        <end position="346"/>
    </location>
</feature>
<evidence type="ECO:0000313" key="8">
    <source>
        <dbReference type="Proteomes" id="UP001163823"/>
    </source>
</evidence>
<keyword evidence="8" id="KW-1185">Reference proteome</keyword>
<dbReference type="PROSITE" id="PS51294">
    <property type="entry name" value="HTH_MYB"/>
    <property type="match status" value="1"/>
</dbReference>
<dbReference type="InterPro" id="IPR009057">
    <property type="entry name" value="Homeodomain-like_sf"/>
</dbReference>
<feature type="compositionally biased region" description="Basic residues" evidence="3">
    <location>
        <begin position="105"/>
        <end position="117"/>
    </location>
</feature>
<dbReference type="GO" id="GO:0005634">
    <property type="term" value="C:nucleus"/>
    <property type="evidence" value="ECO:0007669"/>
    <property type="project" value="UniProtKB-SubCell"/>
</dbReference>
<protein>
    <submittedName>
        <fullName evidence="7">Cyclin-D-binding Myb-like transcription factor 1</fullName>
    </submittedName>
</protein>
<feature type="region of interest" description="Disordered" evidence="3">
    <location>
        <begin position="104"/>
        <end position="132"/>
    </location>
</feature>
<feature type="signal peptide" evidence="4">
    <location>
        <begin position="1"/>
        <end position="21"/>
    </location>
</feature>
<comment type="subcellular location">
    <subcellularLocation>
        <location evidence="1">Nucleus</location>
    </subcellularLocation>
</comment>
<reference evidence="7" key="1">
    <citation type="journal article" date="2023" name="Science">
        <title>Elucidation of the pathway for biosynthesis of saponin adjuvants from the soapbark tree.</title>
        <authorList>
            <person name="Reed J."/>
            <person name="Orme A."/>
            <person name="El-Demerdash A."/>
            <person name="Owen C."/>
            <person name="Martin L.B.B."/>
            <person name="Misra R.C."/>
            <person name="Kikuchi S."/>
            <person name="Rejzek M."/>
            <person name="Martin A.C."/>
            <person name="Harkess A."/>
            <person name="Leebens-Mack J."/>
            <person name="Louveau T."/>
            <person name="Stephenson M.J."/>
            <person name="Osbourn A."/>
        </authorList>
    </citation>
    <scope>NUCLEOTIDE SEQUENCE</scope>
    <source>
        <strain evidence="7">S10</strain>
    </source>
</reference>
<feature type="chain" id="PRO_5041912542" evidence="4">
    <location>
        <begin position="22"/>
        <end position="687"/>
    </location>
</feature>